<keyword evidence="5 6" id="KW-0949">S-adenosyl-L-methionine</keyword>
<dbReference type="GO" id="GO:0005829">
    <property type="term" value="C:cytosol"/>
    <property type="evidence" value="ECO:0007669"/>
    <property type="project" value="TreeGrafter"/>
</dbReference>
<feature type="binding site" evidence="6">
    <location>
        <begin position="100"/>
        <end position="102"/>
    </location>
    <ligand>
        <name>S-adenosyl-L-methionine</name>
        <dbReference type="ChEBI" id="CHEBI:59789"/>
    </ligand>
</feature>
<keyword evidence="4 6" id="KW-0808">Transferase</keyword>
<dbReference type="GO" id="GO:0070043">
    <property type="term" value="F:rRNA (guanine-N7-)-methyltransferase activity"/>
    <property type="evidence" value="ECO:0007669"/>
    <property type="project" value="UniProtKB-UniRule"/>
</dbReference>
<gene>
    <name evidence="6" type="primary">rsmG</name>
    <name evidence="7" type="ORF">SAMN02746041_01768</name>
</gene>
<feature type="binding site" evidence="6">
    <location>
        <position position="150"/>
    </location>
    <ligand>
        <name>S-adenosyl-L-methionine</name>
        <dbReference type="ChEBI" id="CHEBI:59789"/>
    </ligand>
</feature>
<feature type="binding site" evidence="6">
    <location>
        <position position="77"/>
    </location>
    <ligand>
        <name>S-adenosyl-L-methionine</name>
        <dbReference type="ChEBI" id="CHEBI:59789"/>
    </ligand>
</feature>
<keyword evidence="2 6" id="KW-0698">rRNA processing</keyword>
<keyword evidence="3 6" id="KW-0489">Methyltransferase</keyword>
<evidence type="ECO:0000256" key="6">
    <source>
        <dbReference type="HAMAP-Rule" id="MF_00074"/>
    </source>
</evidence>
<dbReference type="CDD" id="cd02440">
    <property type="entry name" value="AdoMet_MTases"/>
    <property type="match status" value="1"/>
</dbReference>
<comment type="similarity">
    <text evidence="6">Belongs to the methyltransferase superfamily. RNA methyltransferase RsmG family.</text>
</comment>
<dbReference type="EMBL" id="FWXF01000008">
    <property type="protein sequence ID" value="SMC23571.1"/>
    <property type="molecule type" value="Genomic_DNA"/>
</dbReference>
<feature type="binding site" evidence="6">
    <location>
        <begin position="128"/>
        <end position="129"/>
    </location>
    <ligand>
        <name>S-adenosyl-L-methionine</name>
        <dbReference type="ChEBI" id="CHEBI:59789"/>
    </ligand>
</feature>
<dbReference type="Pfam" id="PF02527">
    <property type="entry name" value="GidB"/>
    <property type="match status" value="1"/>
</dbReference>
<evidence type="ECO:0000256" key="1">
    <source>
        <dbReference type="ARBA" id="ARBA00022490"/>
    </source>
</evidence>
<name>A0A1W1XJ72_9BACT</name>
<dbReference type="NCBIfam" id="TIGR00138">
    <property type="entry name" value="rsmG_gidB"/>
    <property type="match status" value="1"/>
</dbReference>
<dbReference type="PANTHER" id="PTHR31760">
    <property type="entry name" value="S-ADENOSYL-L-METHIONINE-DEPENDENT METHYLTRANSFERASES SUPERFAMILY PROTEIN"/>
    <property type="match status" value="1"/>
</dbReference>
<dbReference type="SUPFAM" id="SSF53335">
    <property type="entry name" value="S-adenosyl-L-methionine-dependent methyltransferases"/>
    <property type="match status" value="1"/>
</dbReference>
<proteinExistence type="inferred from homology"/>
<evidence type="ECO:0000256" key="3">
    <source>
        <dbReference type="ARBA" id="ARBA00022603"/>
    </source>
</evidence>
<dbReference type="RefSeq" id="WP_170920477.1">
    <property type="nucleotide sequence ID" value="NZ_FWXF01000008.1"/>
</dbReference>
<evidence type="ECO:0000256" key="2">
    <source>
        <dbReference type="ARBA" id="ARBA00022552"/>
    </source>
</evidence>
<protein>
    <recommendedName>
        <fullName evidence="6">Ribosomal RNA small subunit methyltransferase G</fullName>
        <ecNumber evidence="6">2.1.1.-</ecNumber>
    </recommendedName>
    <alternativeName>
        <fullName evidence="6">16S rRNA 7-methylguanosine methyltransferase</fullName>
        <shortName evidence="6">16S rRNA m7G methyltransferase</shortName>
    </alternativeName>
</protein>
<evidence type="ECO:0000313" key="7">
    <source>
        <dbReference type="EMBL" id="SMC23571.1"/>
    </source>
</evidence>
<dbReference type="STRING" id="1121390.SAMN02746041_01768"/>
<dbReference type="Proteomes" id="UP000192783">
    <property type="component" value="Unassembled WGS sequence"/>
</dbReference>
<dbReference type="Gene3D" id="3.40.50.150">
    <property type="entry name" value="Vaccinia Virus protein VP39"/>
    <property type="match status" value="1"/>
</dbReference>
<dbReference type="HAMAP" id="MF_00074">
    <property type="entry name" value="16SrRNA_methyltr_G"/>
    <property type="match status" value="1"/>
</dbReference>
<sequence>MVKACEETLNDLVGRLGLSVGTRQVTLCCLHLELVFRWNRRVNLTRIRQEEALSKHLLDSLIPLSVLPEGGWVLDVGSGAGFPGIPLAVCRPGSRVMLLDASRKKTSFLKVAAADLGLSNVRVIHGRLEDFAESHRQEGPAKGFDLITFRAVSPDPERMALLARLARAGSGCIAYWAGAKADPAQAAGWNRQQLERLDDFCYELPNGLGRRRLIRWRVRASRTT</sequence>
<dbReference type="PANTHER" id="PTHR31760:SF0">
    <property type="entry name" value="S-ADENOSYL-L-METHIONINE-DEPENDENT METHYLTRANSFERASES SUPERFAMILY PROTEIN"/>
    <property type="match status" value="1"/>
</dbReference>
<dbReference type="InterPro" id="IPR003682">
    <property type="entry name" value="rRNA_ssu_MeTfrase_G"/>
</dbReference>
<comment type="subcellular location">
    <subcellularLocation>
        <location evidence="6">Cytoplasm</location>
    </subcellularLocation>
</comment>
<reference evidence="7 8" key="1">
    <citation type="submission" date="2017-04" db="EMBL/GenBank/DDBJ databases">
        <authorList>
            <person name="Afonso C.L."/>
            <person name="Miller P.J."/>
            <person name="Scott M.A."/>
            <person name="Spackman E."/>
            <person name="Goraichik I."/>
            <person name="Dimitrov K.M."/>
            <person name="Suarez D.L."/>
            <person name="Swayne D.E."/>
        </authorList>
    </citation>
    <scope>NUCLEOTIDE SEQUENCE [LARGE SCALE GENOMIC DNA]</scope>
    <source>
        <strain evidence="7 8">DSM 13146</strain>
    </source>
</reference>
<keyword evidence="1 6" id="KW-0963">Cytoplasm</keyword>
<evidence type="ECO:0000313" key="8">
    <source>
        <dbReference type="Proteomes" id="UP000192783"/>
    </source>
</evidence>
<accession>A0A1W1XJ72</accession>
<dbReference type="AlphaFoldDB" id="A0A1W1XJ72"/>
<dbReference type="InterPro" id="IPR029063">
    <property type="entry name" value="SAM-dependent_MTases_sf"/>
</dbReference>
<comment type="function">
    <text evidence="6">Specifically methylates the N7 position of a guanine in 16S rRNA.</text>
</comment>
<evidence type="ECO:0000256" key="5">
    <source>
        <dbReference type="ARBA" id="ARBA00022691"/>
    </source>
</evidence>
<organism evidence="7 8">
    <name type="scientific">Desulfacinum hydrothermale DSM 13146</name>
    <dbReference type="NCBI Taxonomy" id="1121390"/>
    <lineage>
        <taxon>Bacteria</taxon>
        <taxon>Pseudomonadati</taxon>
        <taxon>Thermodesulfobacteriota</taxon>
        <taxon>Syntrophobacteria</taxon>
        <taxon>Syntrophobacterales</taxon>
        <taxon>Syntrophobacteraceae</taxon>
        <taxon>Desulfacinum</taxon>
    </lineage>
</organism>
<keyword evidence="8" id="KW-1185">Reference proteome</keyword>
<evidence type="ECO:0000256" key="4">
    <source>
        <dbReference type="ARBA" id="ARBA00022679"/>
    </source>
</evidence>
<dbReference type="EC" id="2.1.1.-" evidence="6"/>
<feature type="binding site" evidence="6">
    <location>
        <position position="82"/>
    </location>
    <ligand>
        <name>S-adenosyl-L-methionine</name>
        <dbReference type="ChEBI" id="CHEBI:59789"/>
    </ligand>
</feature>